<dbReference type="EMBL" id="JAINUG010000220">
    <property type="protein sequence ID" value="KAJ8386909.1"/>
    <property type="molecule type" value="Genomic_DNA"/>
</dbReference>
<comment type="caution">
    <text evidence="1">The sequence shown here is derived from an EMBL/GenBank/DDBJ whole genome shotgun (WGS) entry which is preliminary data.</text>
</comment>
<dbReference type="Proteomes" id="UP001221898">
    <property type="component" value="Unassembled WGS sequence"/>
</dbReference>
<reference evidence="1" key="1">
    <citation type="journal article" date="2023" name="Science">
        <title>Genome structures resolve the early diversification of teleost fishes.</title>
        <authorList>
            <person name="Parey E."/>
            <person name="Louis A."/>
            <person name="Montfort J."/>
            <person name="Bouchez O."/>
            <person name="Roques C."/>
            <person name="Iampietro C."/>
            <person name="Lluch J."/>
            <person name="Castinel A."/>
            <person name="Donnadieu C."/>
            <person name="Desvignes T."/>
            <person name="Floi Bucao C."/>
            <person name="Jouanno E."/>
            <person name="Wen M."/>
            <person name="Mejri S."/>
            <person name="Dirks R."/>
            <person name="Jansen H."/>
            <person name="Henkel C."/>
            <person name="Chen W.J."/>
            <person name="Zahm M."/>
            <person name="Cabau C."/>
            <person name="Klopp C."/>
            <person name="Thompson A.W."/>
            <person name="Robinson-Rechavi M."/>
            <person name="Braasch I."/>
            <person name="Lecointre G."/>
            <person name="Bobe J."/>
            <person name="Postlethwait J.H."/>
            <person name="Berthelot C."/>
            <person name="Roest Crollius H."/>
            <person name="Guiguen Y."/>
        </authorList>
    </citation>
    <scope>NUCLEOTIDE SEQUENCE</scope>
    <source>
        <strain evidence="1">NC1722</strain>
    </source>
</reference>
<name>A0AAD7W8L1_9TELE</name>
<sequence>MPCPMALRQAEPATAETGVAASVPRFLCRGTSCRSHAAVPRPLRESTVLCQTRNPATHPPSITPRHSFTNSPILIHQPIGRCSWEDEAVEWMRSPRRPSPIRLCHLNPTLTPRG</sequence>
<protein>
    <submittedName>
        <fullName evidence="1">Uncharacterized protein</fullName>
    </submittedName>
</protein>
<dbReference type="AlphaFoldDB" id="A0AAD7W8L1"/>
<accession>A0AAD7W8L1</accession>
<evidence type="ECO:0000313" key="2">
    <source>
        <dbReference type="Proteomes" id="UP001221898"/>
    </source>
</evidence>
<organism evidence="1 2">
    <name type="scientific">Aldrovandia affinis</name>
    <dbReference type="NCBI Taxonomy" id="143900"/>
    <lineage>
        <taxon>Eukaryota</taxon>
        <taxon>Metazoa</taxon>
        <taxon>Chordata</taxon>
        <taxon>Craniata</taxon>
        <taxon>Vertebrata</taxon>
        <taxon>Euteleostomi</taxon>
        <taxon>Actinopterygii</taxon>
        <taxon>Neopterygii</taxon>
        <taxon>Teleostei</taxon>
        <taxon>Notacanthiformes</taxon>
        <taxon>Halosauridae</taxon>
        <taxon>Aldrovandia</taxon>
    </lineage>
</organism>
<gene>
    <name evidence="1" type="ORF">AAFF_G00165060</name>
</gene>
<proteinExistence type="predicted"/>
<evidence type="ECO:0000313" key="1">
    <source>
        <dbReference type="EMBL" id="KAJ8386909.1"/>
    </source>
</evidence>
<keyword evidence="2" id="KW-1185">Reference proteome</keyword>